<dbReference type="PANTHER" id="PTHR21349:SF0">
    <property type="entry name" value="LARGE RIBOSOMAL SUBUNIT PROTEIN BL21M"/>
    <property type="match status" value="1"/>
</dbReference>
<dbReference type="SUPFAM" id="SSF141091">
    <property type="entry name" value="L21p-like"/>
    <property type="match status" value="1"/>
</dbReference>
<comment type="similarity">
    <text evidence="1">Belongs to the bacterial ribosomal protein bL21 family.</text>
</comment>
<protein>
    <recommendedName>
        <fullName evidence="2">Large ribosomal subunit protein bL21m</fullName>
    </recommendedName>
</protein>
<dbReference type="EMBL" id="MF411145">
    <property type="protein sequence ID" value="AVQ67922.1"/>
    <property type="molecule type" value="mRNA"/>
</dbReference>
<organism evidence="3">
    <name type="scientific">Schmidtea mediterranea</name>
    <name type="common">Freshwater planarian flatworm</name>
    <dbReference type="NCBI Taxonomy" id="79327"/>
    <lineage>
        <taxon>Eukaryota</taxon>
        <taxon>Metazoa</taxon>
        <taxon>Spiralia</taxon>
        <taxon>Lophotrochozoa</taxon>
        <taxon>Platyhelminthes</taxon>
        <taxon>Rhabditophora</taxon>
        <taxon>Seriata</taxon>
        <taxon>Tricladida</taxon>
        <taxon>Continenticola</taxon>
        <taxon>Geoplanoidea</taxon>
        <taxon>Dugesiidae</taxon>
        <taxon>Schmidtea</taxon>
    </lineage>
</organism>
<dbReference type="InterPro" id="IPR028909">
    <property type="entry name" value="bL21-like"/>
</dbReference>
<evidence type="ECO:0000313" key="3">
    <source>
        <dbReference type="EMBL" id="AVQ67922.1"/>
    </source>
</evidence>
<dbReference type="Pfam" id="PF00829">
    <property type="entry name" value="Ribosomal_L21p"/>
    <property type="match status" value="1"/>
</dbReference>
<dbReference type="GO" id="GO:0003735">
    <property type="term" value="F:structural constituent of ribosome"/>
    <property type="evidence" value="ECO:0007669"/>
    <property type="project" value="TreeGrafter"/>
</dbReference>
<name>A0A2Z3D361_SCHMD</name>
<dbReference type="AlphaFoldDB" id="A0A2Z3D361"/>
<evidence type="ECO:0000256" key="2">
    <source>
        <dbReference type="ARBA" id="ARBA00044129"/>
    </source>
</evidence>
<sequence length="210" mass="24255">MSKLFQFCKIVFNSSSNQTNWNIVRNFHLSVFLDKRKGNTPQKPMYRVIEKGHLVLENEYVNVDSSSIGIEISKQDEDLSQKVLNLVKMDALNKNTSRKFAIVHMFGRQFKVTNEDLVSITTMECDLDIGEEIVLEKVLMVGSENFSMFGRPILPKTDVRITATVVEKSSKFPLINYLFVAKRQTSVMRTQQENRVVFRINNIELKNVEL</sequence>
<evidence type="ECO:0000256" key="1">
    <source>
        <dbReference type="ARBA" id="ARBA00008563"/>
    </source>
</evidence>
<reference evidence="3" key="1">
    <citation type="submission" date="2017-06" db="EMBL/GenBank/DDBJ databases">
        <title>Neoblast-enriched zinc finger protein FIR1 triggers local proliferation in planarians.</title>
        <authorList>
            <person name="Han X."/>
            <person name="Wang C."/>
            <person name="Guo F."/>
            <person name="Jing Q."/>
        </authorList>
    </citation>
    <scope>NUCLEOTIDE SEQUENCE</scope>
</reference>
<proteinExistence type="evidence at transcript level"/>
<gene>
    <name evidence="3" type="primary">Mrpl21</name>
</gene>
<dbReference type="PANTHER" id="PTHR21349">
    <property type="entry name" value="50S RIBOSOMAL PROTEIN L21"/>
    <property type="match status" value="1"/>
</dbReference>
<accession>A0A2Z3D361</accession>
<dbReference type="GO" id="GO:0005762">
    <property type="term" value="C:mitochondrial large ribosomal subunit"/>
    <property type="evidence" value="ECO:0007669"/>
    <property type="project" value="TreeGrafter"/>
</dbReference>
<dbReference type="InterPro" id="IPR036164">
    <property type="entry name" value="bL21-like_sf"/>
</dbReference>